<feature type="transmembrane region" description="Helical" evidence="9">
    <location>
        <begin position="137"/>
        <end position="158"/>
    </location>
</feature>
<dbReference type="PANTHER" id="PTHR11795:SF445">
    <property type="entry name" value="AMINO ACID ABC TRANSPORTER PERMEASE PROTEIN"/>
    <property type="match status" value="1"/>
</dbReference>
<dbReference type="CDD" id="cd06582">
    <property type="entry name" value="TM_PBP1_LivH_like"/>
    <property type="match status" value="1"/>
</dbReference>
<name>A0A0C6FWD0_9HYPH</name>
<evidence type="ECO:0000256" key="7">
    <source>
        <dbReference type="ARBA" id="ARBA00023136"/>
    </source>
</evidence>
<feature type="transmembrane region" description="Helical" evidence="9">
    <location>
        <begin position="6"/>
        <end position="29"/>
    </location>
</feature>
<keyword evidence="5" id="KW-0029">Amino-acid transport</keyword>
<dbReference type="PATRIC" id="fig|270351.10.peg.7024"/>
<keyword evidence="4 9" id="KW-0812">Transmembrane</keyword>
<dbReference type="GO" id="GO:0005886">
    <property type="term" value="C:plasma membrane"/>
    <property type="evidence" value="ECO:0007669"/>
    <property type="project" value="UniProtKB-SubCell"/>
</dbReference>
<dbReference type="EMBL" id="AP014706">
    <property type="protein sequence ID" value="BAQ49894.1"/>
    <property type="molecule type" value="Genomic_DNA"/>
</dbReference>
<dbReference type="Proteomes" id="UP000061432">
    <property type="component" value="Plasmid pMaq22A_2p"/>
</dbReference>
<dbReference type="RefSeq" id="WP_060851013.1">
    <property type="nucleotide sequence ID" value="NZ_AP014706.1"/>
</dbReference>
<dbReference type="AlphaFoldDB" id="A0A0C6FWD0"/>
<evidence type="ECO:0000256" key="4">
    <source>
        <dbReference type="ARBA" id="ARBA00022692"/>
    </source>
</evidence>
<dbReference type="KEGG" id="maqu:Maq22A_2p40490"/>
<keyword evidence="3" id="KW-1003">Cell membrane</keyword>
<evidence type="ECO:0000313" key="10">
    <source>
        <dbReference type="EMBL" id="BAQ49894.1"/>
    </source>
</evidence>
<dbReference type="GO" id="GO:0006865">
    <property type="term" value="P:amino acid transport"/>
    <property type="evidence" value="ECO:0007669"/>
    <property type="project" value="UniProtKB-KW"/>
</dbReference>
<comment type="similarity">
    <text evidence="8">Belongs to the binding-protein-dependent transport system permease family. LivHM subfamily.</text>
</comment>
<feature type="transmembrane region" description="Helical" evidence="9">
    <location>
        <begin position="95"/>
        <end position="117"/>
    </location>
</feature>
<evidence type="ECO:0000256" key="1">
    <source>
        <dbReference type="ARBA" id="ARBA00004651"/>
    </source>
</evidence>
<evidence type="ECO:0000256" key="9">
    <source>
        <dbReference type="SAM" id="Phobius"/>
    </source>
</evidence>
<dbReference type="InterPro" id="IPR001851">
    <property type="entry name" value="ABC_transp_permease"/>
</dbReference>
<organism evidence="10 11">
    <name type="scientific">Methylobacterium aquaticum</name>
    <dbReference type="NCBI Taxonomy" id="270351"/>
    <lineage>
        <taxon>Bacteria</taxon>
        <taxon>Pseudomonadati</taxon>
        <taxon>Pseudomonadota</taxon>
        <taxon>Alphaproteobacteria</taxon>
        <taxon>Hyphomicrobiales</taxon>
        <taxon>Methylobacteriaceae</taxon>
        <taxon>Methylobacterium</taxon>
    </lineage>
</organism>
<feature type="transmembrane region" description="Helical" evidence="9">
    <location>
        <begin position="187"/>
        <end position="210"/>
    </location>
</feature>
<comment type="subcellular location">
    <subcellularLocation>
        <location evidence="1">Cell membrane</location>
        <topology evidence="1">Multi-pass membrane protein</topology>
    </subcellularLocation>
</comment>
<keyword evidence="7 9" id="KW-0472">Membrane</keyword>
<dbReference type="GO" id="GO:0022857">
    <property type="term" value="F:transmembrane transporter activity"/>
    <property type="evidence" value="ECO:0007669"/>
    <property type="project" value="InterPro"/>
</dbReference>
<dbReference type="InterPro" id="IPR052157">
    <property type="entry name" value="BCAA_transport_permease"/>
</dbReference>
<evidence type="ECO:0000313" key="11">
    <source>
        <dbReference type="Proteomes" id="UP000061432"/>
    </source>
</evidence>
<evidence type="ECO:0000256" key="5">
    <source>
        <dbReference type="ARBA" id="ARBA00022970"/>
    </source>
</evidence>
<protein>
    <submittedName>
        <fullName evidence="10">Branched-chain amino acid ABC-type transport system, permease components</fullName>
    </submittedName>
</protein>
<dbReference type="Pfam" id="PF02653">
    <property type="entry name" value="BPD_transp_2"/>
    <property type="match status" value="1"/>
</dbReference>
<feature type="transmembrane region" description="Helical" evidence="9">
    <location>
        <begin position="222"/>
        <end position="248"/>
    </location>
</feature>
<dbReference type="OrthoDB" id="153121at2"/>
<keyword evidence="6 9" id="KW-1133">Transmembrane helix</keyword>
<evidence type="ECO:0000256" key="8">
    <source>
        <dbReference type="ARBA" id="ARBA00037998"/>
    </source>
</evidence>
<accession>A0A0C6FWD0</accession>
<reference evidence="10 11" key="1">
    <citation type="journal article" date="2015" name="Genome Announc.">
        <title>Complete Genome Sequence of Methylobacterium aquaticum Strain 22A, Isolated from Racomitrium japonicum Moss.</title>
        <authorList>
            <person name="Tani A."/>
            <person name="Ogura Y."/>
            <person name="Hayashi T."/>
            <person name="Kimbara K."/>
        </authorList>
    </citation>
    <scope>NUCLEOTIDE SEQUENCE [LARGE SCALE GENOMIC DNA]</scope>
    <source>
        <strain evidence="10 11">MA-22A</strain>
        <plasmid evidence="11">Plasmid pMaq22A_2p DNA</plasmid>
    </source>
</reference>
<evidence type="ECO:0000256" key="2">
    <source>
        <dbReference type="ARBA" id="ARBA00022448"/>
    </source>
</evidence>
<sequence>MTDLANVLAVGILLGGTYALVSVGLNLIFGVIRVVNFAQGEFVMLGMYGAYAVYAVLGLDPLVALLIVLPALFVLGAAIQRLVLARLRTEPTMQIFATFGLLMLIENAVLAATRGTAYSVPSVVAQASLSVTGVQVGASRLLALAAATLAAAGLGLFLRRTMLGRAIRAVAQDSAAARLMGVNVERIYWLTFGIGTALAGLAGCLLAPIYTLSPQIGTSFILPAFAVVVLGGLGSVLGAYVGGFIVGLTEAFAGYYLDPALKHAVLFAVFIGVLIVRPSGLFGQVGAEEVGLREQS</sequence>
<evidence type="ECO:0000256" key="3">
    <source>
        <dbReference type="ARBA" id="ARBA00022475"/>
    </source>
</evidence>
<dbReference type="PANTHER" id="PTHR11795">
    <property type="entry name" value="BRANCHED-CHAIN AMINO ACID TRANSPORT SYSTEM PERMEASE PROTEIN LIVH"/>
    <property type="match status" value="1"/>
</dbReference>
<keyword evidence="2" id="KW-0813">Transport</keyword>
<feature type="transmembrane region" description="Helical" evidence="9">
    <location>
        <begin position="41"/>
        <end position="57"/>
    </location>
</feature>
<gene>
    <name evidence="10" type="primary">livH</name>
    <name evidence="10" type="ORF">Maq22A_2p40490</name>
</gene>
<proteinExistence type="inferred from homology"/>
<evidence type="ECO:0000256" key="6">
    <source>
        <dbReference type="ARBA" id="ARBA00022989"/>
    </source>
</evidence>
<geneLocation type="plasmid" evidence="11">
    <name>pMaq22A_2p DNA</name>
</geneLocation>
<keyword evidence="10" id="KW-0614">Plasmid</keyword>
<feature type="transmembrane region" description="Helical" evidence="9">
    <location>
        <begin position="260"/>
        <end position="276"/>
    </location>
</feature>
<reference evidence="11" key="2">
    <citation type="submission" date="2015-01" db="EMBL/GenBank/DDBJ databases">
        <title>Complete genome sequence of Methylobacterium aquaticum strain 22A.</title>
        <authorList>
            <person name="Tani A."/>
            <person name="Ogura Y."/>
            <person name="Hayashi T."/>
        </authorList>
    </citation>
    <scope>NUCLEOTIDE SEQUENCE [LARGE SCALE GENOMIC DNA]</scope>
    <source>
        <strain evidence="11">MA-22A</strain>
        <plasmid evidence="11">Plasmid pMaq22A_2p DNA</plasmid>
    </source>
</reference>
<feature type="transmembrane region" description="Helical" evidence="9">
    <location>
        <begin position="63"/>
        <end position="83"/>
    </location>
</feature>